<organism evidence="1 2">
    <name type="scientific">Entomophthora muscae</name>
    <dbReference type="NCBI Taxonomy" id="34485"/>
    <lineage>
        <taxon>Eukaryota</taxon>
        <taxon>Fungi</taxon>
        <taxon>Fungi incertae sedis</taxon>
        <taxon>Zoopagomycota</taxon>
        <taxon>Entomophthoromycotina</taxon>
        <taxon>Entomophthoromycetes</taxon>
        <taxon>Entomophthorales</taxon>
        <taxon>Entomophthoraceae</taxon>
        <taxon>Entomophthora</taxon>
    </lineage>
</organism>
<accession>A0ACC2THF8</accession>
<name>A0ACC2THF8_9FUNG</name>
<proteinExistence type="predicted"/>
<gene>
    <name evidence="1" type="ORF">DSO57_1011781</name>
</gene>
<dbReference type="EMBL" id="QTSX02002881">
    <property type="protein sequence ID" value="KAJ9073890.1"/>
    <property type="molecule type" value="Genomic_DNA"/>
</dbReference>
<sequence>MHPTQEKSKGPTVKLNDFARGKLGGACHFWYNKKWLGWAGGIVSKTGELAPRFEIYFEEGVNAVDVTGHPGEVLQDFDNDLKFINGTIYLVMGDHYFPDSFPSLYQNSWTTVIDKINNKTFQELYYEALKDDLIGACVYRKNVYYMSDMETPAKFGEPLRNITRLDLNGSKTKIETKGIPPRIRKGFSMGCLDSTVYLAGGEYNNTTNNNIHTLDLDSMRWETHSIDNLRGSKSGCLLISKKLIINAFGEPDPSAKDRFIQIIDTESWELKETYHFDTEGYASSKIYLILSCILGSLILLLAGTGLSFFFKRRQKIMAKPKFITSAIWLEPDLAPQFDLAYSCHQDHSFDCTLESKIKGFEPYNLKSTTS</sequence>
<comment type="caution">
    <text evidence="1">The sequence shown here is derived from an EMBL/GenBank/DDBJ whole genome shotgun (WGS) entry which is preliminary data.</text>
</comment>
<evidence type="ECO:0000313" key="2">
    <source>
        <dbReference type="Proteomes" id="UP001165960"/>
    </source>
</evidence>
<evidence type="ECO:0000313" key="1">
    <source>
        <dbReference type="EMBL" id="KAJ9073890.1"/>
    </source>
</evidence>
<protein>
    <submittedName>
        <fullName evidence="1">Uncharacterized protein</fullName>
    </submittedName>
</protein>
<dbReference type="Proteomes" id="UP001165960">
    <property type="component" value="Unassembled WGS sequence"/>
</dbReference>
<reference evidence="1" key="1">
    <citation type="submission" date="2022-04" db="EMBL/GenBank/DDBJ databases">
        <title>Genome of the entomopathogenic fungus Entomophthora muscae.</title>
        <authorList>
            <person name="Elya C."/>
            <person name="Lovett B.R."/>
            <person name="Lee E."/>
            <person name="Macias A.M."/>
            <person name="Hajek A.E."/>
            <person name="De Bivort B.L."/>
            <person name="Kasson M.T."/>
            <person name="De Fine Licht H.H."/>
            <person name="Stajich J.E."/>
        </authorList>
    </citation>
    <scope>NUCLEOTIDE SEQUENCE</scope>
    <source>
        <strain evidence="1">Berkeley</strain>
    </source>
</reference>
<keyword evidence="2" id="KW-1185">Reference proteome</keyword>